<evidence type="ECO:0000259" key="7">
    <source>
        <dbReference type="PROSITE" id="PS51352"/>
    </source>
</evidence>
<dbReference type="SUPFAM" id="SSF48452">
    <property type="entry name" value="TPR-like"/>
    <property type="match status" value="1"/>
</dbReference>
<dbReference type="PRINTS" id="PR00421">
    <property type="entry name" value="THIOREDOXIN"/>
</dbReference>
<dbReference type="InterPro" id="IPR005746">
    <property type="entry name" value="Thioredoxin"/>
</dbReference>
<evidence type="ECO:0000313" key="9">
    <source>
        <dbReference type="Proteomes" id="UP001229244"/>
    </source>
</evidence>
<keyword evidence="4" id="KW-1015">Disulfide bond</keyword>
<evidence type="ECO:0000256" key="2">
    <source>
        <dbReference type="ARBA" id="ARBA00022448"/>
    </source>
</evidence>
<gene>
    <name evidence="8" type="ORF">J2S73_003553</name>
</gene>
<dbReference type="GO" id="GO:0045454">
    <property type="term" value="P:cell redox homeostasis"/>
    <property type="evidence" value="ECO:0007669"/>
    <property type="project" value="TreeGrafter"/>
</dbReference>
<sequence>MSDTPIILGSDGQQVSTGAQTGTVDSVICDVTMANFQAEVLDASRQVPVLVDFWAPWCGPCKQLTPVLESVVKAAKGAVKLAKMNIDDEPQIAQQLGIQSIPAVIAFKDGQPVDGFMGALPESQIKQFIEKLAGPVGGGAAELLAQADETRAAGDPQAAAQLYMAALQAEPDSIAAVAGLALCQIDAGDMNGAQETLSMVPLDRVGDPALAPVHAAFELADEAAEAGDVATLEAQVQANPDDHQARLDLAVALAAAGRREDAVAHLLQIMKADREWNEGAAQARLIAFFEAWGPKDPATIAGRRKMSSLLFS</sequence>
<dbReference type="SUPFAM" id="SSF52833">
    <property type="entry name" value="Thioredoxin-like"/>
    <property type="match status" value="1"/>
</dbReference>
<dbReference type="RefSeq" id="WP_370874455.1">
    <property type="nucleotide sequence ID" value="NZ_JAUSUL010000004.1"/>
</dbReference>
<keyword evidence="2" id="KW-0813">Transport</keyword>
<name>A0AAE3VT21_9HYPH</name>
<dbReference type="Gene3D" id="1.25.40.10">
    <property type="entry name" value="Tetratricopeptide repeat domain"/>
    <property type="match status" value="2"/>
</dbReference>
<dbReference type="AlphaFoldDB" id="A0AAE3VT21"/>
<evidence type="ECO:0000256" key="4">
    <source>
        <dbReference type="ARBA" id="ARBA00023157"/>
    </source>
</evidence>
<dbReference type="PANTHER" id="PTHR45663">
    <property type="entry name" value="GEO12009P1"/>
    <property type="match status" value="1"/>
</dbReference>
<evidence type="ECO:0000256" key="6">
    <source>
        <dbReference type="NCBIfam" id="TIGR01068"/>
    </source>
</evidence>
<dbReference type="GO" id="GO:0015035">
    <property type="term" value="F:protein-disulfide reductase activity"/>
    <property type="evidence" value="ECO:0007669"/>
    <property type="project" value="UniProtKB-UniRule"/>
</dbReference>
<dbReference type="FunFam" id="3.40.30.10:FF:000001">
    <property type="entry name" value="Thioredoxin"/>
    <property type="match status" value="1"/>
</dbReference>
<dbReference type="Pfam" id="PF14561">
    <property type="entry name" value="TPR_20"/>
    <property type="match status" value="1"/>
</dbReference>
<dbReference type="PROSITE" id="PS51352">
    <property type="entry name" value="THIOREDOXIN_2"/>
    <property type="match status" value="1"/>
</dbReference>
<dbReference type="NCBIfam" id="TIGR01068">
    <property type="entry name" value="thioredoxin"/>
    <property type="match status" value="1"/>
</dbReference>
<evidence type="ECO:0000256" key="5">
    <source>
        <dbReference type="ARBA" id="ARBA00023284"/>
    </source>
</evidence>
<keyword evidence="5" id="KW-0676">Redox-active center</keyword>
<reference evidence="8" key="1">
    <citation type="submission" date="2023-07" db="EMBL/GenBank/DDBJ databases">
        <title>Genomic Encyclopedia of Type Strains, Phase IV (KMG-IV): sequencing the most valuable type-strain genomes for metagenomic binning, comparative biology and taxonomic classification.</title>
        <authorList>
            <person name="Goeker M."/>
        </authorList>
    </citation>
    <scope>NUCLEOTIDE SEQUENCE</scope>
    <source>
        <strain evidence="8">DSM 21202</strain>
    </source>
</reference>
<evidence type="ECO:0000256" key="1">
    <source>
        <dbReference type="ARBA" id="ARBA00008987"/>
    </source>
</evidence>
<comment type="similarity">
    <text evidence="1">Belongs to the thioredoxin family.</text>
</comment>
<dbReference type="EMBL" id="JAUSUL010000004">
    <property type="protein sequence ID" value="MDQ0317076.1"/>
    <property type="molecule type" value="Genomic_DNA"/>
</dbReference>
<dbReference type="Proteomes" id="UP001229244">
    <property type="component" value="Unassembled WGS sequence"/>
</dbReference>
<dbReference type="Gene3D" id="3.40.30.10">
    <property type="entry name" value="Glutaredoxin"/>
    <property type="match status" value="1"/>
</dbReference>
<dbReference type="GO" id="GO:0005829">
    <property type="term" value="C:cytosol"/>
    <property type="evidence" value="ECO:0007669"/>
    <property type="project" value="TreeGrafter"/>
</dbReference>
<evidence type="ECO:0000313" key="8">
    <source>
        <dbReference type="EMBL" id="MDQ0317076.1"/>
    </source>
</evidence>
<organism evidence="8 9">
    <name type="scientific">Amorphus orientalis</name>
    <dbReference type="NCBI Taxonomy" id="649198"/>
    <lineage>
        <taxon>Bacteria</taxon>
        <taxon>Pseudomonadati</taxon>
        <taxon>Pseudomonadota</taxon>
        <taxon>Alphaproteobacteria</taxon>
        <taxon>Hyphomicrobiales</taxon>
        <taxon>Amorphaceae</taxon>
        <taxon>Amorphus</taxon>
    </lineage>
</organism>
<proteinExistence type="inferred from homology"/>
<dbReference type="CDD" id="cd02956">
    <property type="entry name" value="ybbN"/>
    <property type="match status" value="1"/>
</dbReference>
<feature type="domain" description="Thioredoxin" evidence="7">
    <location>
        <begin position="9"/>
        <end position="134"/>
    </location>
</feature>
<dbReference type="Pfam" id="PF00085">
    <property type="entry name" value="Thioredoxin"/>
    <property type="match status" value="1"/>
</dbReference>
<evidence type="ECO:0000256" key="3">
    <source>
        <dbReference type="ARBA" id="ARBA00022982"/>
    </source>
</evidence>
<dbReference type="GO" id="GO:0006950">
    <property type="term" value="P:response to stress"/>
    <property type="evidence" value="ECO:0007669"/>
    <property type="project" value="UniProtKB-ARBA"/>
</dbReference>
<dbReference type="InterPro" id="IPR013766">
    <property type="entry name" value="Thioredoxin_domain"/>
</dbReference>
<accession>A0AAE3VT21</accession>
<protein>
    <recommendedName>
        <fullName evidence="6">Thioredoxin</fullName>
    </recommendedName>
</protein>
<dbReference type="InterPro" id="IPR017937">
    <property type="entry name" value="Thioredoxin_CS"/>
</dbReference>
<dbReference type="Pfam" id="PF14559">
    <property type="entry name" value="TPR_19"/>
    <property type="match status" value="1"/>
</dbReference>
<dbReference type="InterPro" id="IPR036249">
    <property type="entry name" value="Thioredoxin-like_sf"/>
</dbReference>
<dbReference type="PANTHER" id="PTHR45663:SF11">
    <property type="entry name" value="GEO12009P1"/>
    <property type="match status" value="1"/>
</dbReference>
<dbReference type="PROSITE" id="PS00194">
    <property type="entry name" value="THIOREDOXIN_1"/>
    <property type="match status" value="1"/>
</dbReference>
<keyword evidence="3" id="KW-0249">Electron transport</keyword>
<dbReference type="InterPro" id="IPR011990">
    <property type="entry name" value="TPR-like_helical_dom_sf"/>
</dbReference>
<comment type="caution">
    <text evidence="8">The sequence shown here is derived from an EMBL/GenBank/DDBJ whole genome shotgun (WGS) entry which is preliminary data.</text>
</comment>
<keyword evidence="9" id="KW-1185">Reference proteome</keyword>